<dbReference type="Proteomes" id="UP000294927">
    <property type="component" value="Unassembled WGS sequence"/>
</dbReference>
<keyword evidence="2" id="KW-1133">Transmembrane helix</keyword>
<feature type="transmembrane region" description="Helical" evidence="2">
    <location>
        <begin position="622"/>
        <end position="642"/>
    </location>
</feature>
<feature type="transmembrane region" description="Helical" evidence="2">
    <location>
        <begin position="563"/>
        <end position="584"/>
    </location>
</feature>
<feature type="transmembrane region" description="Helical" evidence="2">
    <location>
        <begin position="441"/>
        <end position="459"/>
    </location>
</feature>
<keyword evidence="5" id="KW-1185">Reference proteome</keyword>
<feature type="region of interest" description="Disordered" evidence="1">
    <location>
        <begin position="700"/>
        <end position="719"/>
    </location>
</feature>
<feature type="transmembrane region" description="Helical" evidence="2">
    <location>
        <begin position="38"/>
        <end position="60"/>
    </location>
</feature>
<feature type="transmembrane region" description="Helical" evidence="2">
    <location>
        <begin position="519"/>
        <end position="542"/>
    </location>
</feature>
<dbReference type="Gene3D" id="3.40.50.300">
    <property type="entry name" value="P-loop containing nucleotide triphosphate hydrolases"/>
    <property type="match status" value="1"/>
</dbReference>
<protein>
    <submittedName>
        <fullName evidence="4">NACHT domain-containing protein</fullName>
    </submittedName>
</protein>
<gene>
    <name evidence="4" type="ORF">CLV71_11618</name>
</gene>
<feature type="transmembrane region" description="Helical" evidence="2">
    <location>
        <begin position="486"/>
        <end position="507"/>
    </location>
</feature>
<sequence length="1049" mass="112930">MRNIPVRRVLAVVVAFVGLLFVVVAIMMVGHGAEHNDVLASVVSAFVGLGALIVALVALLPPKRSTRSAEELAADLTNTVLAEWWEEAGSRKLRDPRVLPLTWSTGRMDGRFDEASRRLAETYREIRSGRLVMLGEPGSGKTVLAMMLAIGLASDRTEGGQVPVLLSASSWDPVREPLDDWLVHTLAGAYYNGRTDTPRMLLNRGLVLPILDGLDEIPEVARLHAIHRINAAVGAERPIVVTCRAVEYDDLIEAGSPALRHAPVQRIAPIGVGDVVVHLAAVPDWPPATSWTTVFDSLRGAPDGPVAAALSTPLMISLAVAGYRHGGDPAELVDPQRFPSRHSVENHLLDRTIDTAFAPDLQRGGTSRWSSDEGRQWLTFLARHLHDHRERDLAWWLLADRLLSAWVAPILGIAAGAVVGLAIGVVSAVTGMTEPGQSSSIGITAGVLLAVLTTMLWYCSSGRTPGRVGFVRDGSLDRLRRGFRTGAALVSLVGVPVLIIVVTVFLIEDVAFSTVQAFGTGVGIGVTVLCVVGCAVAAHHWLDAIPDHADKATPLDFVRRDRTASIVGAAVAGLVAAALVWPFLVTMLFLGNVLSQGVAGSYGLVGVAEFPSPAEELDIDGVWPMIGTVAVVPFLSVASLTLSTRAWPRFVVARVVLAATGRLPWRLLAFLADSRKLGLLRQSGGTYQFRHVRLQQRLALPSEDESDPHSGPTRHPTRRRRVVAAAAVMALAATGVVTLVTYNHLRCAPAFSTGSEVDQRRVSGGVDECVGVVPETVLNGMAATYPEIGLLLKENRAARTSAEHQTVAVFLRLGTAPSERTRSIIVGTALAQHESALRGHPTVAMVVETADAHRSVALGLQADFSSRTRTPVRARVMYPEPDTDVSLMVHNDLPFDAYVYGRSPQTPVVLEHMLSVATSSGTPWSEIRDDAPTYDDCSYSGLDVGPNFSEMPPDRSEWVVYHSNCLPDLTGFVTERALADYLKKQPGIPYQTFYYPGADTSPARAYADVVRGSDLRVATDRVAENAYQLMVHATGTPTYKIEKWTASDR</sequence>
<evidence type="ECO:0000313" key="4">
    <source>
        <dbReference type="EMBL" id="TDV43084.1"/>
    </source>
</evidence>
<feature type="transmembrane region" description="Helical" evidence="2">
    <location>
        <begin position="9"/>
        <end position="32"/>
    </location>
</feature>
<accession>A0A4R7V329</accession>
<feature type="transmembrane region" description="Helical" evidence="2">
    <location>
        <begin position="406"/>
        <end position="429"/>
    </location>
</feature>
<dbReference type="EMBL" id="SOCP01000016">
    <property type="protein sequence ID" value="TDV43084.1"/>
    <property type="molecule type" value="Genomic_DNA"/>
</dbReference>
<comment type="caution">
    <text evidence="4">The sequence shown here is derived from an EMBL/GenBank/DDBJ whole genome shotgun (WGS) entry which is preliminary data.</text>
</comment>
<feature type="transmembrane region" description="Helical" evidence="2">
    <location>
        <begin position="722"/>
        <end position="742"/>
    </location>
</feature>
<dbReference type="SUPFAM" id="SSF52540">
    <property type="entry name" value="P-loop containing nucleoside triphosphate hydrolases"/>
    <property type="match status" value="1"/>
</dbReference>
<feature type="domain" description="NACHT" evidence="3">
    <location>
        <begin position="129"/>
        <end position="217"/>
    </location>
</feature>
<dbReference type="Pfam" id="PF05729">
    <property type="entry name" value="NACHT"/>
    <property type="match status" value="1"/>
</dbReference>
<evidence type="ECO:0000256" key="1">
    <source>
        <dbReference type="SAM" id="MobiDB-lite"/>
    </source>
</evidence>
<keyword evidence="2" id="KW-0812">Transmembrane</keyword>
<dbReference type="InterPro" id="IPR007111">
    <property type="entry name" value="NACHT_NTPase"/>
</dbReference>
<evidence type="ECO:0000313" key="5">
    <source>
        <dbReference type="Proteomes" id="UP000294927"/>
    </source>
</evidence>
<dbReference type="InterPro" id="IPR027417">
    <property type="entry name" value="P-loop_NTPase"/>
</dbReference>
<keyword evidence="2" id="KW-0472">Membrane</keyword>
<name>A0A4R7V329_9PSEU</name>
<proteinExistence type="predicted"/>
<dbReference type="PROSITE" id="PS50837">
    <property type="entry name" value="NACHT"/>
    <property type="match status" value="1"/>
</dbReference>
<evidence type="ECO:0000256" key="2">
    <source>
        <dbReference type="SAM" id="Phobius"/>
    </source>
</evidence>
<organism evidence="4 5">
    <name type="scientific">Actinophytocola oryzae</name>
    <dbReference type="NCBI Taxonomy" id="502181"/>
    <lineage>
        <taxon>Bacteria</taxon>
        <taxon>Bacillati</taxon>
        <taxon>Actinomycetota</taxon>
        <taxon>Actinomycetes</taxon>
        <taxon>Pseudonocardiales</taxon>
        <taxon>Pseudonocardiaceae</taxon>
    </lineage>
</organism>
<evidence type="ECO:0000259" key="3">
    <source>
        <dbReference type="PROSITE" id="PS50837"/>
    </source>
</evidence>
<dbReference type="AlphaFoldDB" id="A0A4R7V329"/>
<reference evidence="4 5" key="1">
    <citation type="submission" date="2019-03" db="EMBL/GenBank/DDBJ databases">
        <title>Genomic Encyclopedia of Archaeal and Bacterial Type Strains, Phase II (KMG-II): from individual species to whole genera.</title>
        <authorList>
            <person name="Goeker M."/>
        </authorList>
    </citation>
    <scope>NUCLEOTIDE SEQUENCE [LARGE SCALE GENOMIC DNA]</scope>
    <source>
        <strain evidence="4 5">DSM 45499</strain>
    </source>
</reference>